<feature type="signal peptide" evidence="2">
    <location>
        <begin position="1"/>
        <end position="34"/>
    </location>
</feature>
<feature type="chain" id="PRO_5045849886" evidence="2">
    <location>
        <begin position="35"/>
        <end position="72"/>
    </location>
</feature>
<keyword evidence="1" id="KW-0472">Membrane</keyword>
<organism evidence="3 4">
    <name type="scientific">Massilia niabensis</name>
    <dbReference type="NCBI Taxonomy" id="544910"/>
    <lineage>
        <taxon>Bacteria</taxon>
        <taxon>Pseudomonadati</taxon>
        <taxon>Pseudomonadota</taxon>
        <taxon>Betaproteobacteria</taxon>
        <taxon>Burkholderiales</taxon>
        <taxon>Oxalobacteraceae</taxon>
        <taxon>Telluria group</taxon>
        <taxon>Massilia</taxon>
    </lineage>
</organism>
<comment type="caution">
    <text evidence="3">The sequence shown here is derived from an EMBL/GenBank/DDBJ whole genome shotgun (WGS) entry which is preliminary data.</text>
</comment>
<keyword evidence="2" id="KW-0732">Signal</keyword>
<feature type="transmembrane region" description="Helical" evidence="1">
    <location>
        <begin position="46"/>
        <end position="66"/>
    </location>
</feature>
<sequence length="72" mass="7712">MSPFLRRLAPRLVPAAPLCLAILVAILTATPAQAHASDVPHLIHEYEGWVALAVVVLALVGAGVLLRRSLRR</sequence>
<gene>
    <name evidence="3" type="ORF">ACFPN5_10595</name>
</gene>
<keyword evidence="1" id="KW-1133">Transmembrane helix</keyword>
<dbReference type="EMBL" id="JBHSMU010000009">
    <property type="protein sequence ID" value="MFC5460255.1"/>
    <property type="molecule type" value="Genomic_DNA"/>
</dbReference>
<evidence type="ECO:0000256" key="2">
    <source>
        <dbReference type="SAM" id="SignalP"/>
    </source>
</evidence>
<name>A0ABW0L486_9BURK</name>
<evidence type="ECO:0000313" key="3">
    <source>
        <dbReference type="EMBL" id="MFC5460255.1"/>
    </source>
</evidence>
<proteinExistence type="predicted"/>
<dbReference type="Proteomes" id="UP001596050">
    <property type="component" value="Unassembled WGS sequence"/>
</dbReference>
<keyword evidence="1" id="KW-0812">Transmembrane</keyword>
<dbReference type="RefSeq" id="WP_379782930.1">
    <property type="nucleotide sequence ID" value="NZ_JBHSMU010000009.1"/>
</dbReference>
<accession>A0ABW0L486</accession>
<evidence type="ECO:0000256" key="1">
    <source>
        <dbReference type="SAM" id="Phobius"/>
    </source>
</evidence>
<reference evidence="4" key="1">
    <citation type="journal article" date="2019" name="Int. J. Syst. Evol. Microbiol.">
        <title>The Global Catalogue of Microorganisms (GCM) 10K type strain sequencing project: providing services to taxonomists for standard genome sequencing and annotation.</title>
        <authorList>
            <consortium name="The Broad Institute Genomics Platform"/>
            <consortium name="The Broad Institute Genome Sequencing Center for Infectious Disease"/>
            <person name="Wu L."/>
            <person name="Ma J."/>
        </authorList>
    </citation>
    <scope>NUCLEOTIDE SEQUENCE [LARGE SCALE GENOMIC DNA]</scope>
    <source>
        <strain evidence="4">KACC 12649</strain>
    </source>
</reference>
<protein>
    <submittedName>
        <fullName evidence="3">Uncharacterized protein</fullName>
    </submittedName>
</protein>
<evidence type="ECO:0000313" key="4">
    <source>
        <dbReference type="Proteomes" id="UP001596050"/>
    </source>
</evidence>
<keyword evidence="4" id="KW-1185">Reference proteome</keyword>